<dbReference type="CDD" id="cd02869">
    <property type="entry name" value="PseudoU_synth_RluA_like"/>
    <property type="match status" value="1"/>
</dbReference>
<dbReference type="EMBL" id="KV417361">
    <property type="protein sequence ID" value="KZO89878.1"/>
    <property type="molecule type" value="Genomic_DNA"/>
</dbReference>
<organism evidence="14 15">
    <name type="scientific">Calocera viscosa (strain TUFC12733)</name>
    <dbReference type="NCBI Taxonomy" id="1330018"/>
    <lineage>
        <taxon>Eukaryota</taxon>
        <taxon>Fungi</taxon>
        <taxon>Dikarya</taxon>
        <taxon>Basidiomycota</taxon>
        <taxon>Agaricomycotina</taxon>
        <taxon>Dacrymycetes</taxon>
        <taxon>Dacrymycetales</taxon>
        <taxon>Dacrymycetaceae</taxon>
        <taxon>Calocera</taxon>
    </lineage>
</organism>
<gene>
    <name evidence="14" type="ORF">CALVIDRAFT_558992</name>
</gene>
<comment type="function">
    <text evidence="6">Pseudouridylate synthase responsible for the pseudouridine-2819 formation in mitochondrial 21S rRNA. May modulate the efficiency or the fidelity of the mitochondrial translation machinery.</text>
</comment>
<dbReference type="AlphaFoldDB" id="A0A167FV76"/>
<feature type="domain" description="Pseudouridine synthase RsuA/RluA-like" evidence="13">
    <location>
        <begin position="56"/>
        <end position="229"/>
    </location>
</feature>
<dbReference type="GO" id="GO:0000455">
    <property type="term" value="P:enzyme-directed rRNA pseudouridine synthesis"/>
    <property type="evidence" value="ECO:0007669"/>
    <property type="project" value="TreeGrafter"/>
</dbReference>
<evidence type="ECO:0000313" key="14">
    <source>
        <dbReference type="EMBL" id="KZO89878.1"/>
    </source>
</evidence>
<dbReference type="GO" id="GO:0003723">
    <property type="term" value="F:RNA binding"/>
    <property type="evidence" value="ECO:0007669"/>
    <property type="project" value="InterPro"/>
</dbReference>
<dbReference type="OrthoDB" id="428658at2759"/>
<name>A0A167FV76_CALVF</name>
<dbReference type="Proteomes" id="UP000076738">
    <property type="component" value="Unassembled WGS sequence"/>
</dbReference>
<dbReference type="SUPFAM" id="SSF55120">
    <property type="entry name" value="Pseudouridine synthase"/>
    <property type="match status" value="1"/>
</dbReference>
<feature type="compositionally biased region" description="Basic residues" evidence="12">
    <location>
        <begin position="250"/>
        <end position="262"/>
    </location>
</feature>
<keyword evidence="4" id="KW-0413">Isomerase</keyword>
<evidence type="ECO:0000256" key="5">
    <source>
        <dbReference type="ARBA" id="ARBA00036927"/>
    </source>
</evidence>
<feature type="region of interest" description="Disordered" evidence="12">
    <location>
        <begin position="366"/>
        <end position="392"/>
    </location>
</feature>
<keyword evidence="15" id="KW-1185">Reference proteome</keyword>
<accession>A0A167FV76</accession>
<dbReference type="EC" id="5.4.99.43" evidence="7"/>
<dbReference type="InterPro" id="IPR006145">
    <property type="entry name" value="PsdUridine_synth_RsuA/RluA"/>
</dbReference>
<keyword evidence="3" id="KW-0496">Mitochondrion</keyword>
<sequence length="392" mass="42555">MSWLVTLRPRLPSPARCHARRLTSPSSPADPLGHPFKFVLLPSTRQKVHILYSGHNLLVINKPPGLVSQAVNKEGLQLTRVQAGTISELLPVLQEHLSLPAPPLPLHRLDKPVTGCLLLSTSPRSASALSRELARREVDKTYLALVRGDVAREQGKAQGTVECWLRREGRRSGICQPGSGGKRGEAHAGPALCTTDWEVLDYSPKQNITLLALHLITGFYHQLRVHCAQVLHAPILGDTAYDPAYALAHPHPHFQPKAHRGPKPQPQAQAARSSTSRELEPLPPLMLHASLLSLHRYHPSPSPSSSSSASASGARKGKRFRLTVRAPLPAEFLRECERAGIRVSEREREGGVWVDGVLLGLEGEGVQEGAKGSGGEGADEEEMEGLGLVHRA</sequence>
<dbReference type="GO" id="GO:0005739">
    <property type="term" value="C:mitochondrion"/>
    <property type="evidence" value="ECO:0007669"/>
    <property type="project" value="UniProtKB-SubCell"/>
</dbReference>
<feature type="compositionally biased region" description="Low complexity" evidence="12">
    <location>
        <begin position="303"/>
        <end position="312"/>
    </location>
</feature>
<dbReference type="InterPro" id="IPR050188">
    <property type="entry name" value="RluA_PseudoU_synthase"/>
</dbReference>
<evidence type="ECO:0000256" key="6">
    <source>
        <dbReference type="ARBA" id="ARBA00037513"/>
    </source>
</evidence>
<comment type="subcellular location">
    <subcellularLocation>
        <location evidence="1">Mitochondrion</location>
    </subcellularLocation>
</comment>
<dbReference type="InterPro" id="IPR020103">
    <property type="entry name" value="PsdUridine_synth_cat_dom_sf"/>
</dbReference>
<evidence type="ECO:0000256" key="10">
    <source>
        <dbReference type="ARBA" id="ARBA00041978"/>
    </source>
</evidence>
<dbReference type="Gene3D" id="3.30.2350.10">
    <property type="entry name" value="Pseudouridine synthase"/>
    <property type="match status" value="1"/>
</dbReference>
<reference evidence="14 15" key="1">
    <citation type="journal article" date="2016" name="Mol. Biol. Evol.">
        <title>Comparative Genomics of Early-Diverging Mushroom-Forming Fungi Provides Insights into the Origins of Lignocellulose Decay Capabilities.</title>
        <authorList>
            <person name="Nagy L.G."/>
            <person name="Riley R."/>
            <person name="Tritt A."/>
            <person name="Adam C."/>
            <person name="Daum C."/>
            <person name="Floudas D."/>
            <person name="Sun H."/>
            <person name="Yadav J.S."/>
            <person name="Pangilinan J."/>
            <person name="Larsson K.H."/>
            <person name="Matsuura K."/>
            <person name="Barry K."/>
            <person name="Labutti K."/>
            <person name="Kuo R."/>
            <person name="Ohm R.A."/>
            <person name="Bhattacharya S.S."/>
            <person name="Shirouzu T."/>
            <person name="Yoshinaga Y."/>
            <person name="Martin F.M."/>
            <person name="Grigoriev I.V."/>
            <person name="Hibbett D.S."/>
        </authorList>
    </citation>
    <scope>NUCLEOTIDE SEQUENCE [LARGE SCALE GENOMIC DNA]</scope>
    <source>
        <strain evidence="14 15">TUFC12733</strain>
    </source>
</reference>
<dbReference type="InterPro" id="IPR006224">
    <property type="entry name" value="PsdUridine_synth_RluA-like_CS"/>
</dbReference>
<dbReference type="STRING" id="1330018.A0A167FV76"/>
<evidence type="ECO:0000256" key="8">
    <source>
        <dbReference type="ARBA" id="ARBA00040626"/>
    </source>
</evidence>
<dbReference type="GO" id="GO:0160143">
    <property type="term" value="F:21S rRNA pseudouridine(2819) synthase activity"/>
    <property type="evidence" value="ECO:0007669"/>
    <property type="project" value="UniProtKB-EC"/>
</dbReference>
<protein>
    <recommendedName>
        <fullName evidence="8">21S rRNA pseudouridine(2819) synthase</fullName>
        <ecNumber evidence="7">5.4.99.43</ecNumber>
    </recommendedName>
    <alternativeName>
        <fullName evidence="10">Pseudouridine synthase 5</fullName>
    </alternativeName>
    <alternativeName>
        <fullName evidence="9">Pseudouridylate synthase PUS5</fullName>
    </alternativeName>
    <alternativeName>
        <fullName evidence="11">Uracil hydrolyase PUS5</fullName>
    </alternativeName>
</protein>
<proteinExistence type="inferred from homology"/>
<evidence type="ECO:0000256" key="9">
    <source>
        <dbReference type="ARBA" id="ARBA00041561"/>
    </source>
</evidence>
<dbReference type="Pfam" id="PF00849">
    <property type="entry name" value="PseudoU_synth_2"/>
    <property type="match status" value="1"/>
</dbReference>
<evidence type="ECO:0000256" key="2">
    <source>
        <dbReference type="ARBA" id="ARBA00010876"/>
    </source>
</evidence>
<comment type="catalytic activity">
    <reaction evidence="5">
        <text>uridine(2819) in 21S rRNA = pseudouridine(2819) in 21S rRNA</text>
        <dbReference type="Rhea" id="RHEA:42556"/>
        <dbReference type="Rhea" id="RHEA-COMP:10113"/>
        <dbReference type="Rhea" id="RHEA-COMP:10114"/>
        <dbReference type="ChEBI" id="CHEBI:65314"/>
        <dbReference type="ChEBI" id="CHEBI:65315"/>
        <dbReference type="EC" id="5.4.99.43"/>
    </reaction>
</comment>
<feature type="region of interest" description="Disordered" evidence="12">
    <location>
        <begin position="247"/>
        <end position="280"/>
    </location>
</feature>
<evidence type="ECO:0000256" key="7">
    <source>
        <dbReference type="ARBA" id="ARBA00038947"/>
    </source>
</evidence>
<evidence type="ECO:0000313" key="15">
    <source>
        <dbReference type="Proteomes" id="UP000076738"/>
    </source>
</evidence>
<evidence type="ECO:0000256" key="1">
    <source>
        <dbReference type="ARBA" id="ARBA00004173"/>
    </source>
</evidence>
<dbReference type="PANTHER" id="PTHR21600:SF81">
    <property type="entry name" value="21S RRNA PSEUDOURIDINE(2819) SYNTHASE"/>
    <property type="match status" value="1"/>
</dbReference>
<evidence type="ECO:0000256" key="12">
    <source>
        <dbReference type="SAM" id="MobiDB-lite"/>
    </source>
</evidence>
<comment type="similarity">
    <text evidence="2">Belongs to the pseudouridine synthase RluA family.</text>
</comment>
<dbReference type="PANTHER" id="PTHR21600">
    <property type="entry name" value="MITOCHONDRIAL RNA PSEUDOURIDINE SYNTHASE"/>
    <property type="match status" value="1"/>
</dbReference>
<feature type="region of interest" description="Disordered" evidence="12">
    <location>
        <begin position="296"/>
        <end position="320"/>
    </location>
</feature>
<evidence type="ECO:0000256" key="11">
    <source>
        <dbReference type="ARBA" id="ARBA00042700"/>
    </source>
</evidence>
<evidence type="ECO:0000256" key="4">
    <source>
        <dbReference type="ARBA" id="ARBA00023235"/>
    </source>
</evidence>
<dbReference type="PROSITE" id="PS01129">
    <property type="entry name" value="PSI_RLU"/>
    <property type="match status" value="1"/>
</dbReference>
<evidence type="ECO:0000256" key="3">
    <source>
        <dbReference type="ARBA" id="ARBA00023128"/>
    </source>
</evidence>
<evidence type="ECO:0000259" key="13">
    <source>
        <dbReference type="Pfam" id="PF00849"/>
    </source>
</evidence>